<protein>
    <recommendedName>
        <fullName evidence="5">Phage holin family protein</fullName>
    </recommendedName>
</protein>
<name>A0ABW1KFG0_9ACTN</name>
<evidence type="ECO:0008006" key="5">
    <source>
        <dbReference type="Google" id="ProtNLM"/>
    </source>
</evidence>
<feature type="compositionally biased region" description="Polar residues" evidence="1">
    <location>
        <begin position="48"/>
        <end position="62"/>
    </location>
</feature>
<reference evidence="4" key="1">
    <citation type="journal article" date="2019" name="Int. J. Syst. Evol. Microbiol.">
        <title>The Global Catalogue of Microorganisms (GCM) 10K type strain sequencing project: providing services to taxonomists for standard genome sequencing and annotation.</title>
        <authorList>
            <consortium name="The Broad Institute Genomics Platform"/>
            <consortium name="The Broad Institute Genome Sequencing Center for Infectious Disease"/>
            <person name="Wu L."/>
            <person name="Ma J."/>
        </authorList>
    </citation>
    <scope>NUCLEOTIDE SEQUENCE [LARGE SCALE GENOMIC DNA]</scope>
    <source>
        <strain evidence="4">ZS-35-S2</strain>
    </source>
</reference>
<evidence type="ECO:0000256" key="2">
    <source>
        <dbReference type="SAM" id="Phobius"/>
    </source>
</evidence>
<feature type="transmembrane region" description="Helical" evidence="2">
    <location>
        <begin position="302"/>
        <end position="327"/>
    </location>
</feature>
<feature type="transmembrane region" description="Helical" evidence="2">
    <location>
        <begin position="208"/>
        <end position="231"/>
    </location>
</feature>
<comment type="caution">
    <text evidence="3">The sequence shown here is derived from an EMBL/GenBank/DDBJ whole genome shotgun (WGS) entry which is preliminary data.</text>
</comment>
<evidence type="ECO:0000256" key="1">
    <source>
        <dbReference type="SAM" id="MobiDB-lite"/>
    </source>
</evidence>
<keyword evidence="2" id="KW-1133">Transmembrane helix</keyword>
<feature type="compositionally biased region" description="Low complexity" evidence="1">
    <location>
        <begin position="140"/>
        <end position="152"/>
    </location>
</feature>
<organism evidence="3 4">
    <name type="scientific">Plantactinospora solaniradicis</name>
    <dbReference type="NCBI Taxonomy" id="1723736"/>
    <lineage>
        <taxon>Bacteria</taxon>
        <taxon>Bacillati</taxon>
        <taxon>Actinomycetota</taxon>
        <taxon>Actinomycetes</taxon>
        <taxon>Micromonosporales</taxon>
        <taxon>Micromonosporaceae</taxon>
        <taxon>Plantactinospora</taxon>
    </lineage>
</organism>
<gene>
    <name evidence="3" type="ORF">ACFP2T_26120</name>
</gene>
<keyword evidence="2" id="KW-0812">Transmembrane</keyword>
<evidence type="ECO:0000313" key="3">
    <source>
        <dbReference type="EMBL" id="MFC6019674.1"/>
    </source>
</evidence>
<evidence type="ECO:0000313" key="4">
    <source>
        <dbReference type="Proteomes" id="UP001596203"/>
    </source>
</evidence>
<accession>A0ABW1KFG0</accession>
<keyword evidence="2" id="KW-0472">Membrane</keyword>
<feature type="transmembrane region" description="Helical" evidence="2">
    <location>
        <begin position="237"/>
        <end position="259"/>
    </location>
</feature>
<dbReference type="Proteomes" id="UP001596203">
    <property type="component" value="Unassembled WGS sequence"/>
</dbReference>
<feature type="region of interest" description="Disordered" evidence="1">
    <location>
        <begin position="139"/>
        <end position="180"/>
    </location>
</feature>
<keyword evidence="4" id="KW-1185">Reference proteome</keyword>
<feature type="region of interest" description="Disordered" evidence="1">
    <location>
        <begin position="1"/>
        <end position="120"/>
    </location>
</feature>
<proteinExistence type="predicted"/>
<dbReference type="EMBL" id="JBHSPR010000020">
    <property type="protein sequence ID" value="MFC6019674.1"/>
    <property type="molecule type" value="Genomic_DNA"/>
</dbReference>
<sequence length="330" mass="32141">MTEEAQPPAVDRPAEHTPETPPGYQPRYLEPSYTLPADSAFAAESVSAPGSASAPDSVSVTPTERVGQPSAWARPVSDGSAGAAVPGSGGGPTPGSTAVPAYGPEPVSAQAQAPVSGATPTAFAGTPYPVTGTPVRAAVPGSYPSPSGMGPVPTYPGAAGRQAGGVQPSQVPAPPRESLRAPRRVDAVPGTPFGLVYLDVAPVTSGPAVAALVTGIASVLVAFGAGCMGLLGLSGGWGGWAAGAFAVLAGLLGIVGVLLGELGRRQTTAAGSAARPGAKRRPVAWPPVAEGAPPVRYTGHGLAVAGLICGGVGLALTVLALAVSVLLQVA</sequence>
<dbReference type="RefSeq" id="WP_377425829.1">
    <property type="nucleotide sequence ID" value="NZ_JBHSPR010000020.1"/>
</dbReference>